<feature type="transmembrane region" description="Helical" evidence="1">
    <location>
        <begin position="70"/>
        <end position="90"/>
    </location>
</feature>
<dbReference type="OrthoDB" id="6333271at2"/>
<feature type="transmembrane region" description="Helical" evidence="1">
    <location>
        <begin position="43"/>
        <end position="63"/>
    </location>
</feature>
<keyword evidence="1" id="KW-0472">Membrane</keyword>
<keyword evidence="1" id="KW-1133">Transmembrane helix</keyword>
<name>A0A507ZNX6_9FLAO</name>
<proteinExistence type="predicted"/>
<sequence length="192" mass="21211">MKKNNTLKPANYQKLLTPLPVIILFVTHSIFLLFIIFEEENPWYIGLAHTVFILSVLLAYLYLFRRKDKISNFSWSLSLGVLGGALLTGILNIELGLGGVIASAVVGLVGVLIKKIFKNSSALLAPAIYCGSFIGMTKGFVEPYYLILSLAGIISGLFFSISQFWFQGFGGKLGSIAFVGMLFSLLLHYFLW</sequence>
<feature type="transmembrane region" description="Helical" evidence="1">
    <location>
        <begin position="15"/>
        <end position="37"/>
    </location>
</feature>
<keyword evidence="1" id="KW-0812">Transmembrane</keyword>
<accession>A0A507ZNX6</accession>
<feature type="transmembrane region" description="Helical" evidence="1">
    <location>
        <begin position="143"/>
        <end position="166"/>
    </location>
</feature>
<gene>
    <name evidence="2" type="ORF">FKR84_06010</name>
</gene>
<dbReference type="Proteomes" id="UP000317169">
    <property type="component" value="Unassembled WGS sequence"/>
</dbReference>
<keyword evidence="3" id="KW-1185">Reference proteome</keyword>
<evidence type="ECO:0000313" key="3">
    <source>
        <dbReference type="Proteomes" id="UP000317169"/>
    </source>
</evidence>
<feature type="transmembrane region" description="Helical" evidence="1">
    <location>
        <begin position="173"/>
        <end position="191"/>
    </location>
</feature>
<comment type="caution">
    <text evidence="2">The sequence shown here is derived from an EMBL/GenBank/DDBJ whole genome shotgun (WGS) entry which is preliminary data.</text>
</comment>
<reference evidence="2 3" key="1">
    <citation type="submission" date="2019-06" db="EMBL/GenBank/DDBJ databases">
        <title>Flavibacter putida gen. nov., sp. nov., a novel marine bacterium of the family Flavobacteriaceae isolated from coastal seawater.</title>
        <authorList>
            <person name="Feng X."/>
        </authorList>
    </citation>
    <scope>NUCLEOTIDE SEQUENCE [LARGE SCALE GENOMIC DNA]</scope>
    <source>
        <strain evidence="2 3">PLHSN227</strain>
    </source>
</reference>
<dbReference type="EMBL" id="VIAR01000004">
    <property type="protein sequence ID" value="TQD39446.1"/>
    <property type="molecule type" value="Genomic_DNA"/>
</dbReference>
<evidence type="ECO:0000313" key="2">
    <source>
        <dbReference type="EMBL" id="TQD39446.1"/>
    </source>
</evidence>
<feature type="transmembrane region" description="Helical" evidence="1">
    <location>
        <begin position="120"/>
        <end position="137"/>
    </location>
</feature>
<organism evidence="2 3">
    <name type="scientific">Haloflavibacter putidus</name>
    <dbReference type="NCBI Taxonomy" id="2576776"/>
    <lineage>
        <taxon>Bacteria</taxon>
        <taxon>Pseudomonadati</taxon>
        <taxon>Bacteroidota</taxon>
        <taxon>Flavobacteriia</taxon>
        <taxon>Flavobacteriales</taxon>
        <taxon>Flavobacteriaceae</taxon>
        <taxon>Haloflavibacter</taxon>
    </lineage>
</organism>
<dbReference type="AlphaFoldDB" id="A0A507ZNX6"/>
<evidence type="ECO:0000256" key="1">
    <source>
        <dbReference type="SAM" id="Phobius"/>
    </source>
</evidence>
<dbReference type="RefSeq" id="WP_141421393.1">
    <property type="nucleotide sequence ID" value="NZ_VIAR01000004.1"/>
</dbReference>
<protein>
    <submittedName>
        <fullName evidence="2">Uncharacterized protein</fullName>
    </submittedName>
</protein>